<evidence type="ECO:0000313" key="1">
    <source>
        <dbReference type="EMBL" id="EEF50175.1"/>
    </source>
</evidence>
<gene>
    <name evidence="1" type="ORF">RCOM_1769900</name>
</gene>
<protein>
    <submittedName>
        <fullName evidence="1">Uncharacterized protein</fullName>
    </submittedName>
</protein>
<dbReference type="Proteomes" id="UP000008311">
    <property type="component" value="Unassembled WGS sequence"/>
</dbReference>
<keyword evidence="2" id="KW-1185">Reference proteome</keyword>
<organism evidence="1 2">
    <name type="scientific">Ricinus communis</name>
    <name type="common">Castor bean</name>
    <dbReference type="NCBI Taxonomy" id="3988"/>
    <lineage>
        <taxon>Eukaryota</taxon>
        <taxon>Viridiplantae</taxon>
        <taxon>Streptophyta</taxon>
        <taxon>Embryophyta</taxon>
        <taxon>Tracheophyta</taxon>
        <taxon>Spermatophyta</taxon>
        <taxon>Magnoliopsida</taxon>
        <taxon>eudicotyledons</taxon>
        <taxon>Gunneridae</taxon>
        <taxon>Pentapetalae</taxon>
        <taxon>rosids</taxon>
        <taxon>fabids</taxon>
        <taxon>Malpighiales</taxon>
        <taxon>Euphorbiaceae</taxon>
        <taxon>Acalyphoideae</taxon>
        <taxon>Acalypheae</taxon>
        <taxon>Ricinus</taxon>
    </lineage>
</organism>
<dbReference type="AlphaFoldDB" id="B9REH2"/>
<dbReference type="EMBL" id="EQ973776">
    <property type="protein sequence ID" value="EEF50175.1"/>
    <property type="molecule type" value="Genomic_DNA"/>
</dbReference>
<name>B9REH2_RICCO</name>
<evidence type="ECO:0000313" key="2">
    <source>
        <dbReference type="Proteomes" id="UP000008311"/>
    </source>
</evidence>
<accession>B9REH2</accession>
<proteinExistence type="predicted"/>
<dbReference type="InParanoid" id="B9REH2"/>
<reference evidence="2" key="1">
    <citation type="journal article" date="2010" name="Nat. Biotechnol.">
        <title>Draft genome sequence of the oilseed species Ricinus communis.</title>
        <authorList>
            <person name="Chan A.P."/>
            <person name="Crabtree J."/>
            <person name="Zhao Q."/>
            <person name="Lorenzi H."/>
            <person name="Orvis J."/>
            <person name="Puiu D."/>
            <person name="Melake-Berhan A."/>
            <person name="Jones K.M."/>
            <person name="Redman J."/>
            <person name="Chen G."/>
            <person name="Cahoon E.B."/>
            <person name="Gedil M."/>
            <person name="Stanke M."/>
            <person name="Haas B.J."/>
            <person name="Wortman J.R."/>
            <person name="Fraser-Liggett C.M."/>
            <person name="Ravel J."/>
            <person name="Rabinowicz P.D."/>
        </authorList>
    </citation>
    <scope>NUCLEOTIDE SEQUENCE [LARGE SCALE GENOMIC DNA]</scope>
    <source>
        <strain evidence="2">cv. Hale</strain>
    </source>
</reference>
<sequence length="52" mass="6329">MEIHKHRWFKVFDVVDEMILFISKARIQGGHSKLQQRKYGLYKIIRKINNNT</sequence>